<reference evidence="7" key="1">
    <citation type="submission" date="2020-01" db="EMBL/GenBank/DDBJ databases">
        <title>Caldichromatium gen. nov., sp. nov., a thermophilic purple sulfur bacterium member of the family Chromatiaceae isolated from Nakabusa hot spring, Japan.</title>
        <authorList>
            <person name="Saini M.K."/>
            <person name="Hanada S."/>
            <person name="Tank M."/>
        </authorList>
    </citation>
    <scope>NUCLEOTIDE SEQUENCE [LARGE SCALE GENOMIC DNA]</scope>
    <source>
        <strain evidence="7">No.7</strain>
    </source>
</reference>
<dbReference type="AlphaFoldDB" id="A0A6G7VGS8"/>
<dbReference type="PANTHER" id="PTHR34597">
    <property type="entry name" value="SLR1661 PROTEIN"/>
    <property type="match status" value="1"/>
</dbReference>
<proteinExistence type="predicted"/>
<evidence type="ECO:0000313" key="7">
    <source>
        <dbReference type="Proteomes" id="UP000502699"/>
    </source>
</evidence>
<dbReference type="Pfam" id="PF08479">
    <property type="entry name" value="POTRA_2"/>
    <property type="match status" value="1"/>
</dbReference>
<dbReference type="GO" id="GO:0008320">
    <property type="term" value="F:protein transmembrane transporter activity"/>
    <property type="evidence" value="ECO:0007669"/>
    <property type="project" value="TreeGrafter"/>
</dbReference>
<evidence type="ECO:0000256" key="2">
    <source>
        <dbReference type="ARBA" id="ARBA00022692"/>
    </source>
</evidence>
<dbReference type="PANTHER" id="PTHR34597:SF1">
    <property type="entry name" value="HEME_HEMOPEXIN TRANSPORTER PROTEIN HUXB"/>
    <property type="match status" value="1"/>
</dbReference>
<evidence type="ECO:0000256" key="3">
    <source>
        <dbReference type="ARBA" id="ARBA00023237"/>
    </source>
</evidence>
<dbReference type="Gene3D" id="3.10.20.310">
    <property type="entry name" value="membrane protein fhac"/>
    <property type="match status" value="1"/>
</dbReference>
<dbReference type="Proteomes" id="UP000502699">
    <property type="component" value="Chromosome"/>
</dbReference>
<organism evidence="6 7">
    <name type="scientific">Caldichromatium japonicum</name>
    <dbReference type="NCBI Taxonomy" id="2699430"/>
    <lineage>
        <taxon>Bacteria</taxon>
        <taxon>Pseudomonadati</taxon>
        <taxon>Pseudomonadota</taxon>
        <taxon>Gammaproteobacteria</taxon>
        <taxon>Chromatiales</taxon>
        <taxon>Chromatiaceae</taxon>
        <taxon>Caldichromatium</taxon>
    </lineage>
</organism>
<dbReference type="InterPro" id="IPR005565">
    <property type="entry name" value="Hemolysn_activator_HlyB_C"/>
</dbReference>
<name>A0A6G7VGS8_9GAMM</name>
<keyword evidence="7" id="KW-1185">Reference proteome</keyword>
<keyword evidence="1" id="KW-0472">Membrane</keyword>
<dbReference type="Gene3D" id="2.40.160.50">
    <property type="entry name" value="membrane protein fhac: a member of the omp85/tpsb transporter family"/>
    <property type="match status" value="1"/>
</dbReference>
<dbReference type="Pfam" id="PF03865">
    <property type="entry name" value="ShlB"/>
    <property type="match status" value="1"/>
</dbReference>
<evidence type="ECO:0000259" key="5">
    <source>
        <dbReference type="Pfam" id="PF08479"/>
    </source>
</evidence>
<dbReference type="EMBL" id="CP048029">
    <property type="protein sequence ID" value="QIK39221.1"/>
    <property type="molecule type" value="Genomic_DNA"/>
</dbReference>
<evidence type="ECO:0000313" key="6">
    <source>
        <dbReference type="EMBL" id="QIK39221.1"/>
    </source>
</evidence>
<keyword evidence="1" id="KW-1134">Transmembrane beta strand</keyword>
<evidence type="ECO:0000256" key="1">
    <source>
        <dbReference type="ARBA" id="ARBA00022452"/>
    </source>
</evidence>
<dbReference type="GO" id="GO:0098046">
    <property type="term" value="C:type V protein secretion system complex"/>
    <property type="evidence" value="ECO:0007669"/>
    <property type="project" value="TreeGrafter"/>
</dbReference>
<feature type="domain" description="Haemolysin activator HlyB C-terminal" evidence="4">
    <location>
        <begin position="141"/>
        <end position="451"/>
    </location>
</feature>
<keyword evidence="3" id="KW-0998">Cell outer membrane</keyword>
<keyword evidence="2" id="KW-0812">Transmembrane</keyword>
<sequence>MVFYSVFPPCFCQADLQQKICVHDNGSYGDYRGRSYDLAGLKALARRITEHYRAQGYPFARAVLKAQKIEGGVLAIEIIEGRYGKVEAQGEMAEEAQAFLEALKPGEVISAAPLERATLILSDQPGIRVRPLLRPGQEVGAGDLIVEVGREPTLKGEVGLDNHGNRFSGQNRLRANVQADSPFLLGDQIKAQALVSDEGLWQGSLGYSLPLGASGLRGGLSYAHTYYELGKDFKNLKARGTADVAGLNLAYPLIRSQAANLILVAGYQHKALEDRQDATSTRNDKSSDLAPLALQFNRRDGSGLTYGTLAYTAGQLDLDAVLKAADIASGRDTRGHFDKWNLDLARLQTTPLSNLTLFGRLSAQWAGKNLDSSERFLLGGATGVRAYPQGEGLGDEGWLLQLEARYRLGAFEPYLFYDAGAVRVNAKPDGITPAVADNHRLISGAGMGLRLASGPWNLDAAIAWRNQGGQPQSDSQDHNPRAWLAASWRF</sequence>
<dbReference type="GO" id="GO:0046819">
    <property type="term" value="P:protein secretion by the type V secretion system"/>
    <property type="evidence" value="ECO:0007669"/>
    <property type="project" value="TreeGrafter"/>
</dbReference>
<protein>
    <submittedName>
        <fullName evidence="6">ShlB/FhaC/HecB family hemolysin secretion/activation protein</fullName>
    </submittedName>
</protein>
<feature type="domain" description="Polypeptide-transport-associated ShlB-type" evidence="5">
    <location>
        <begin position="28"/>
        <end position="81"/>
    </location>
</feature>
<accession>A0A6G7VGS8</accession>
<evidence type="ECO:0000259" key="4">
    <source>
        <dbReference type="Pfam" id="PF03865"/>
    </source>
</evidence>
<dbReference type="InterPro" id="IPR013686">
    <property type="entry name" value="Polypept-transport_assoc_ShlB"/>
</dbReference>
<dbReference type="InterPro" id="IPR051544">
    <property type="entry name" value="TPS_OM_transporter"/>
</dbReference>
<gene>
    <name evidence="6" type="ORF">GWK36_11645</name>
</gene>
<dbReference type="KEGG" id="cjap:GWK36_11645"/>